<dbReference type="PROSITE" id="PS00028">
    <property type="entry name" value="ZINC_FINGER_C2H2_1"/>
    <property type="match status" value="4"/>
</dbReference>
<protein>
    <recommendedName>
        <fullName evidence="10">C2H2-type domain-containing protein</fullName>
    </recommendedName>
</protein>
<dbReference type="GO" id="GO:0005634">
    <property type="term" value="C:nucleus"/>
    <property type="evidence" value="ECO:0007669"/>
    <property type="project" value="UniProtKB-SubCell"/>
</dbReference>
<feature type="domain" description="C2H2-type" evidence="10">
    <location>
        <begin position="85"/>
        <end position="113"/>
    </location>
</feature>
<dbReference type="FunFam" id="3.30.160.60:FF:000100">
    <property type="entry name" value="Zinc finger 45-like"/>
    <property type="match status" value="1"/>
</dbReference>
<feature type="domain" description="C2H2-type" evidence="10">
    <location>
        <begin position="143"/>
        <end position="173"/>
    </location>
</feature>
<evidence type="ECO:0000256" key="4">
    <source>
        <dbReference type="ARBA" id="ARBA00022771"/>
    </source>
</evidence>
<keyword evidence="12" id="KW-1185">Reference proteome</keyword>
<dbReference type="SMART" id="SM00355">
    <property type="entry name" value="ZnF_C2H2"/>
    <property type="match status" value="6"/>
</dbReference>
<dbReference type="EMBL" id="CAJPVJ010007654">
    <property type="protein sequence ID" value="CAG2171394.1"/>
    <property type="molecule type" value="Genomic_DNA"/>
</dbReference>
<comment type="subcellular location">
    <subcellularLocation>
        <location evidence="1">Nucleus</location>
    </subcellularLocation>
</comment>
<evidence type="ECO:0000256" key="5">
    <source>
        <dbReference type="ARBA" id="ARBA00022833"/>
    </source>
</evidence>
<keyword evidence="4 9" id="KW-0863">Zinc-finger</keyword>
<dbReference type="InterPro" id="IPR013087">
    <property type="entry name" value="Znf_C2H2_type"/>
</dbReference>
<keyword evidence="3" id="KW-0677">Repeat</keyword>
<evidence type="ECO:0000256" key="1">
    <source>
        <dbReference type="ARBA" id="ARBA00004123"/>
    </source>
</evidence>
<evidence type="ECO:0000256" key="3">
    <source>
        <dbReference type="ARBA" id="ARBA00022737"/>
    </source>
</evidence>
<evidence type="ECO:0000313" key="11">
    <source>
        <dbReference type="EMBL" id="CAD7654207.1"/>
    </source>
</evidence>
<dbReference type="Proteomes" id="UP000728032">
    <property type="component" value="Unassembled WGS sequence"/>
</dbReference>
<evidence type="ECO:0000256" key="6">
    <source>
        <dbReference type="ARBA" id="ARBA00023015"/>
    </source>
</evidence>
<gene>
    <name evidence="11" type="ORF">ONB1V03_LOCUS10857</name>
</gene>
<keyword evidence="2" id="KW-0479">Metal-binding</keyword>
<evidence type="ECO:0000256" key="8">
    <source>
        <dbReference type="ARBA" id="ARBA00023242"/>
    </source>
</evidence>
<feature type="domain" description="C2H2-type" evidence="10">
    <location>
        <begin position="204"/>
        <end position="225"/>
    </location>
</feature>
<feature type="domain" description="C2H2-type" evidence="10">
    <location>
        <begin position="174"/>
        <end position="203"/>
    </location>
</feature>
<dbReference type="OrthoDB" id="4748970at2759"/>
<dbReference type="PANTHER" id="PTHR46179">
    <property type="entry name" value="ZINC FINGER PROTEIN"/>
    <property type="match status" value="1"/>
</dbReference>
<organism evidence="11">
    <name type="scientific">Oppiella nova</name>
    <dbReference type="NCBI Taxonomy" id="334625"/>
    <lineage>
        <taxon>Eukaryota</taxon>
        <taxon>Metazoa</taxon>
        <taxon>Ecdysozoa</taxon>
        <taxon>Arthropoda</taxon>
        <taxon>Chelicerata</taxon>
        <taxon>Arachnida</taxon>
        <taxon>Acari</taxon>
        <taxon>Acariformes</taxon>
        <taxon>Sarcoptiformes</taxon>
        <taxon>Oribatida</taxon>
        <taxon>Brachypylina</taxon>
        <taxon>Oppioidea</taxon>
        <taxon>Oppiidae</taxon>
        <taxon>Oppiella</taxon>
    </lineage>
</organism>
<dbReference type="Pfam" id="PF00096">
    <property type="entry name" value="zf-C2H2"/>
    <property type="match status" value="4"/>
</dbReference>
<sequence length="225" mass="26621">MYAIGVNVANSLHQNNHYLNTKNLLITITTVFKLKKSLYRHKRFVHQINEQAIFLYCSWPKCDYKALNNSILKNHKYTHVNIKNFPCDQCHKCFNTKSDLNRHKNIVHLNVRYVCDWSECGKQFTVKRNLIAHKSSVHLKINFTCNEHNCGKKFALRSSLNQHKQYIHSDIKPFVCRFNDCRKGFKTRADFNEHMNRHLNIKPHKCHYNNCGKCFVSKSELSSHL</sequence>
<keyword evidence="6" id="KW-0805">Transcription regulation</keyword>
<dbReference type="GO" id="GO:0006357">
    <property type="term" value="P:regulation of transcription by RNA polymerase II"/>
    <property type="evidence" value="ECO:0007669"/>
    <property type="project" value="TreeGrafter"/>
</dbReference>
<keyword evidence="7" id="KW-0804">Transcription</keyword>
<dbReference type="AlphaFoldDB" id="A0A7R9M6G5"/>
<feature type="domain" description="C2H2-type" evidence="10">
    <location>
        <begin position="113"/>
        <end position="138"/>
    </location>
</feature>
<dbReference type="Gene3D" id="3.30.160.60">
    <property type="entry name" value="Classic Zinc Finger"/>
    <property type="match status" value="4"/>
</dbReference>
<evidence type="ECO:0000256" key="7">
    <source>
        <dbReference type="ARBA" id="ARBA00023163"/>
    </source>
</evidence>
<dbReference type="SUPFAM" id="SSF57667">
    <property type="entry name" value="beta-beta-alpha zinc fingers"/>
    <property type="match status" value="3"/>
</dbReference>
<keyword evidence="8" id="KW-0539">Nucleus</keyword>
<accession>A0A7R9M6G5</accession>
<dbReference type="InterPro" id="IPR051061">
    <property type="entry name" value="Zinc_finger_trans_reg"/>
</dbReference>
<evidence type="ECO:0000259" key="10">
    <source>
        <dbReference type="PROSITE" id="PS50157"/>
    </source>
</evidence>
<proteinExistence type="predicted"/>
<keyword evidence="5" id="KW-0862">Zinc</keyword>
<dbReference type="PROSITE" id="PS50157">
    <property type="entry name" value="ZINC_FINGER_C2H2_2"/>
    <property type="match status" value="5"/>
</dbReference>
<dbReference type="PANTHER" id="PTHR46179:SF13">
    <property type="entry name" value="C2H2-TYPE DOMAIN-CONTAINING PROTEIN"/>
    <property type="match status" value="1"/>
</dbReference>
<evidence type="ECO:0000256" key="2">
    <source>
        <dbReference type="ARBA" id="ARBA00022723"/>
    </source>
</evidence>
<reference evidence="11" key="1">
    <citation type="submission" date="2020-11" db="EMBL/GenBank/DDBJ databases">
        <authorList>
            <person name="Tran Van P."/>
        </authorList>
    </citation>
    <scope>NUCLEOTIDE SEQUENCE</scope>
</reference>
<dbReference type="InterPro" id="IPR036236">
    <property type="entry name" value="Znf_C2H2_sf"/>
</dbReference>
<name>A0A7R9M6G5_9ACAR</name>
<evidence type="ECO:0000313" key="12">
    <source>
        <dbReference type="Proteomes" id="UP000728032"/>
    </source>
</evidence>
<dbReference type="GO" id="GO:0008270">
    <property type="term" value="F:zinc ion binding"/>
    <property type="evidence" value="ECO:0007669"/>
    <property type="project" value="UniProtKB-KW"/>
</dbReference>
<dbReference type="EMBL" id="OC922479">
    <property type="protein sequence ID" value="CAD7654207.1"/>
    <property type="molecule type" value="Genomic_DNA"/>
</dbReference>
<evidence type="ECO:0000256" key="9">
    <source>
        <dbReference type="PROSITE-ProRule" id="PRU00042"/>
    </source>
</evidence>